<feature type="compositionally biased region" description="Polar residues" evidence="2">
    <location>
        <begin position="392"/>
        <end position="401"/>
    </location>
</feature>
<dbReference type="Proteomes" id="UP001633002">
    <property type="component" value="Unassembled WGS sequence"/>
</dbReference>
<gene>
    <name evidence="4" type="ORF">R1sor_000547</name>
</gene>
<feature type="compositionally biased region" description="Low complexity" evidence="2">
    <location>
        <begin position="417"/>
        <end position="436"/>
    </location>
</feature>
<feature type="region of interest" description="Disordered" evidence="2">
    <location>
        <begin position="215"/>
        <end position="246"/>
    </location>
</feature>
<dbReference type="Pfam" id="PF04564">
    <property type="entry name" value="U-box"/>
    <property type="match status" value="1"/>
</dbReference>
<dbReference type="SUPFAM" id="SSF57850">
    <property type="entry name" value="RING/U-box"/>
    <property type="match status" value="1"/>
</dbReference>
<proteinExistence type="predicted"/>
<comment type="caution">
    <text evidence="4">The sequence shown here is derived from an EMBL/GenBank/DDBJ whole genome shotgun (WGS) entry which is preliminary data.</text>
</comment>
<evidence type="ECO:0000313" key="5">
    <source>
        <dbReference type="Proteomes" id="UP001633002"/>
    </source>
</evidence>
<feature type="domain" description="U-box" evidence="3">
    <location>
        <begin position="243"/>
        <end position="307"/>
    </location>
</feature>
<accession>A0ABD3GWM7</accession>
<dbReference type="Gene3D" id="3.30.40.10">
    <property type="entry name" value="Zinc/RING finger domain, C3HC4 (zinc finger)"/>
    <property type="match status" value="1"/>
</dbReference>
<reference evidence="4 5" key="1">
    <citation type="submission" date="2024-09" db="EMBL/GenBank/DDBJ databases">
        <title>Chromosome-scale assembly of Riccia sorocarpa.</title>
        <authorList>
            <person name="Paukszto L."/>
        </authorList>
    </citation>
    <scope>NUCLEOTIDE SEQUENCE [LARGE SCALE GENOMIC DNA]</scope>
    <source>
        <strain evidence="4">LP-2024</strain>
        <tissue evidence="4">Aerial parts of the thallus</tissue>
    </source>
</reference>
<evidence type="ECO:0000259" key="3">
    <source>
        <dbReference type="SMART" id="SM00504"/>
    </source>
</evidence>
<protein>
    <recommendedName>
        <fullName evidence="3">U-box domain-containing protein</fullName>
    </recommendedName>
</protein>
<dbReference type="InterPro" id="IPR003613">
    <property type="entry name" value="Ubox_domain"/>
</dbReference>
<sequence length="523" mass="58166">MVGVIADLSDQITRLIHYLEKVKDLTGYDVGLQAEISNFMRTLSTNLAYLRTSLPHTVSTDAIGLLANEVAEANRFMGECLEQDQIKRIWSARETRTTLESLRQKLTSCFHLAFFITSLDVTIEGQHRANDFQQRLLKLYFTHVSDALAARGQLQTLLQPLASEIKRKDKKLEKLIEFVERGGAASTGIATDRDQSTDTQKFFADVLATVEQLHSNIPPPSASSSRSNEDDSSGSSDDSMEELINDPITKEIMVDPVKGSDGYTYDRWTIVNNDLVVSPITGKPLSIVCDDFTLRSWLFTKFHDQKLEEKFRGLREEYRRTTLDLVTEGHDAEALERLENVLKWAPQDSECQELHRELSSRLEEWRSRASFPRFESSFDPVSITAKEATVSPRPSMTTAVQPDSLPLVDGEAGREASTGPSLSLSLTKSPTSGSSPRNELVSAGEPTFSSQSNVVASVGDSLTQGTQRDLEAGIGANWESQLDHDPPLVVTKTSLARGGSIGDLEDDRSAVFRLLFWYCFSEE</sequence>
<comment type="pathway">
    <text evidence="1">Protein modification; protein ubiquitination.</text>
</comment>
<dbReference type="AlphaFoldDB" id="A0ABD3GWM7"/>
<dbReference type="SMART" id="SM00504">
    <property type="entry name" value="Ubox"/>
    <property type="match status" value="1"/>
</dbReference>
<organism evidence="4 5">
    <name type="scientific">Riccia sorocarpa</name>
    <dbReference type="NCBI Taxonomy" id="122646"/>
    <lineage>
        <taxon>Eukaryota</taxon>
        <taxon>Viridiplantae</taxon>
        <taxon>Streptophyta</taxon>
        <taxon>Embryophyta</taxon>
        <taxon>Marchantiophyta</taxon>
        <taxon>Marchantiopsida</taxon>
        <taxon>Marchantiidae</taxon>
        <taxon>Marchantiales</taxon>
        <taxon>Ricciaceae</taxon>
        <taxon>Riccia</taxon>
    </lineage>
</organism>
<dbReference type="EMBL" id="JBJQOH010000006">
    <property type="protein sequence ID" value="KAL3682525.1"/>
    <property type="molecule type" value="Genomic_DNA"/>
</dbReference>
<keyword evidence="5" id="KW-1185">Reference proteome</keyword>
<evidence type="ECO:0000256" key="2">
    <source>
        <dbReference type="SAM" id="MobiDB-lite"/>
    </source>
</evidence>
<feature type="region of interest" description="Disordered" evidence="2">
    <location>
        <begin position="386"/>
        <end position="449"/>
    </location>
</feature>
<name>A0ABD3GWM7_9MARC</name>
<evidence type="ECO:0000313" key="4">
    <source>
        <dbReference type="EMBL" id="KAL3682525.1"/>
    </source>
</evidence>
<dbReference type="InterPro" id="IPR013083">
    <property type="entry name" value="Znf_RING/FYVE/PHD"/>
</dbReference>
<evidence type="ECO:0000256" key="1">
    <source>
        <dbReference type="ARBA" id="ARBA00004906"/>
    </source>
</evidence>